<dbReference type="Pfam" id="PF06978">
    <property type="entry name" value="POP1_N"/>
    <property type="match status" value="1"/>
</dbReference>
<reference evidence="2 3" key="1">
    <citation type="submission" date="2019-10" db="EMBL/GenBank/DDBJ databases">
        <title>Assembly and Annotation for the nematode Trichostrongylus colubriformis.</title>
        <authorList>
            <person name="Martin J."/>
        </authorList>
    </citation>
    <scope>NUCLEOTIDE SEQUENCE [LARGE SCALE GENOMIC DNA]</scope>
    <source>
        <strain evidence="2">G859</strain>
        <tissue evidence="2">Whole worm</tissue>
    </source>
</reference>
<evidence type="ECO:0000259" key="1">
    <source>
        <dbReference type="Pfam" id="PF06978"/>
    </source>
</evidence>
<organism evidence="2 3">
    <name type="scientific">Trichostrongylus colubriformis</name>
    <name type="common">Black scour worm</name>
    <dbReference type="NCBI Taxonomy" id="6319"/>
    <lineage>
        <taxon>Eukaryota</taxon>
        <taxon>Metazoa</taxon>
        <taxon>Ecdysozoa</taxon>
        <taxon>Nematoda</taxon>
        <taxon>Chromadorea</taxon>
        <taxon>Rhabditida</taxon>
        <taxon>Rhabditina</taxon>
        <taxon>Rhabditomorpha</taxon>
        <taxon>Strongyloidea</taxon>
        <taxon>Trichostrongylidae</taxon>
        <taxon>Trichostrongylus</taxon>
    </lineage>
</organism>
<dbReference type="GO" id="GO:0000172">
    <property type="term" value="C:ribonuclease MRP complex"/>
    <property type="evidence" value="ECO:0007669"/>
    <property type="project" value="InterPro"/>
</dbReference>
<feature type="non-terminal residue" evidence="2">
    <location>
        <position position="1"/>
    </location>
</feature>
<comment type="caution">
    <text evidence="2">The sequence shown here is derived from an EMBL/GenBank/DDBJ whole genome shotgun (WGS) entry which is preliminary data.</text>
</comment>
<accession>A0AAN8FKR3</accession>
<dbReference type="Proteomes" id="UP001331761">
    <property type="component" value="Unassembled WGS sequence"/>
</dbReference>
<dbReference type="EMBL" id="WIXE01009461">
    <property type="protein sequence ID" value="KAK5978410.1"/>
    <property type="molecule type" value="Genomic_DNA"/>
</dbReference>
<dbReference type="GO" id="GO:0005655">
    <property type="term" value="C:nucleolar ribonuclease P complex"/>
    <property type="evidence" value="ECO:0007669"/>
    <property type="project" value="InterPro"/>
</dbReference>
<name>A0AAN8FKR3_TRICO</name>
<dbReference type="GO" id="GO:0001682">
    <property type="term" value="P:tRNA 5'-leader removal"/>
    <property type="evidence" value="ECO:0007669"/>
    <property type="project" value="InterPro"/>
</dbReference>
<dbReference type="PANTHER" id="PTHR22731">
    <property type="entry name" value="RIBONUCLEASES P/MRP PROTEIN SUBUNIT POP1"/>
    <property type="match status" value="1"/>
</dbReference>
<keyword evidence="3" id="KW-1185">Reference proteome</keyword>
<sequence length="283" mass="33559">FSRAMAYEVRRFPKGLRNYAAPFLTNSKHRKKPPSRYFRRRSRNLLLNYIRRQRIMVWLETHIWHAKRFHIIDRWGYRLPDRSFQRNFRPCYRDSVRHCTVRDKSYLSCILISHNNQSELISMLSPLCMNSSSPTFAFKSSLSGRYEVSTLIYRPGQYPRGLIGPARFLWSKEGETYHLALWMHPSCRDEMLDVLKELLELSAEEQSEDDEEEETTSVPHTVEEWRLSRLKVHTNIWSGKHGSQVQDLRDQLVRIRLYGPLSVSIVSDALKLVDDGKAPHFRY</sequence>
<proteinExistence type="predicted"/>
<dbReference type="PANTHER" id="PTHR22731:SF3">
    <property type="entry name" value="RIBONUCLEASES P_MRP PROTEIN SUBUNIT POP1"/>
    <property type="match status" value="1"/>
</dbReference>
<evidence type="ECO:0000313" key="2">
    <source>
        <dbReference type="EMBL" id="KAK5978410.1"/>
    </source>
</evidence>
<protein>
    <submittedName>
        <fullName evidence="2">Ribonucleases P/MRP protein subunit POP1</fullName>
    </submittedName>
</protein>
<feature type="domain" description="Pop1 N-terminal" evidence="1">
    <location>
        <begin position="43"/>
        <end position="114"/>
    </location>
</feature>
<dbReference type="InterPro" id="IPR039182">
    <property type="entry name" value="Pop1"/>
</dbReference>
<gene>
    <name evidence="2" type="ORF">GCK32_004194</name>
</gene>
<evidence type="ECO:0000313" key="3">
    <source>
        <dbReference type="Proteomes" id="UP001331761"/>
    </source>
</evidence>
<dbReference type="AlphaFoldDB" id="A0AAN8FKR3"/>
<dbReference type="InterPro" id="IPR009723">
    <property type="entry name" value="Pop1_N"/>
</dbReference>